<dbReference type="AlphaFoldDB" id="A0A7J7N357"/>
<dbReference type="Proteomes" id="UP000541444">
    <property type="component" value="Unassembled WGS sequence"/>
</dbReference>
<gene>
    <name evidence="1" type="ORF">GIB67_009442</name>
</gene>
<sequence>RRATEKETRVSLNSSSILLDIRSNKTKSRSNELRIIWSKTLESLQVVQTTRKLVRMTIAFGPNSKGLDTS</sequence>
<comment type="caution">
    <text evidence="1">The sequence shown here is derived from an EMBL/GenBank/DDBJ whole genome shotgun (WGS) entry which is preliminary data.</text>
</comment>
<name>A0A7J7N357_9MAGN</name>
<keyword evidence="2" id="KW-1185">Reference proteome</keyword>
<evidence type="ECO:0000313" key="1">
    <source>
        <dbReference type="EMBL" id="KAF6161563.1"/>
    </source>
</evidence>
<feature type="non-terminal residue" evidence="1">
    <location>
        <position position="1"/>
    </location>
</feature>
<organism evidence="1 2">
    <name type="scientific">Kingdonia uniflora</name>
    <dbReference type="NCBI Taxonomy" id="39325"/>
    <lineage>
        <taxon>Eukaryota</taxon>
        <taxon>Viridiplantae</taxon>
        <taxon>Streptophyta</taxon>
        <taxon>Embryophyta</taxon>
        <taxon>Tracheophyta</taxon>
        <taxon>Spermatophyta</taxon>
        <taxon>Magnoliopsida</taxon>
        <taxon>Ranunculales</taxon>
        <taxon>Circaeasteraceae</taxon>
        <taxon>Kingdonia</taxon>
    </lineage>
</organism>
<dbReference type="EMBL" id="JACGCM010001129">
    <property type="protein sequence ID" value="KAF6161563.1"/>
    <property type="molecule type" value="Genomic_DNA"/>
</dbReference>
<accession>A0A7J7N357</accession>
<feature type="non-terminal residue" evidence="1">
    <location>
        <position position="70"/>
    </location>
</feature>
<proteinExistence type="predicted"/>
<protein>
    <submittedName>
        <fullName evidence="1">Uncharacterized protein</fullName>
    </submittedName>
</protein>
<evidence type="ECO:0000313" key="2">
    <source>
        <dbReference type="Proteomes" id="UP000541444"/>
    </source>
</evidence>
<reference evidence="1 2" key="1">
    <citation type="journal article" date="2020" name="IScience">
        <title>Genome Sequencing of the Endangered Kingdonia uniflora (Circaeasteraceae, Ranunculales) Reveals Potential Mechanisms of Evolutionary Specialization.</title>
        <authorList>
            <person name="Sun Y."/>
            <person name="Deng T."/>
            <person name="Zhang A."/>
            <person name="Moore M.J."/>
            <person name="Landis J.B."/>
            <person name="Lin N."/>
            <person name="Zhang H."/>
            <person name="Zhang X."/>
            <person name="Huang J."/>
            <person name="Zhang X."/>
            <person name="Sun H."/>
            <person name="Wang H."/>
        </authorList>
    </citation>
    <scope>NUCLEOTIDE SEQUENCE [LARGE SCALE GENOMIC DNA]</scope>
    <source>
        <strain evidence="1">TB1705</strain>
        <tissue evidence="1">Leaf</tissue>
    </source>
</reference>